<proteinExistence type="inferred from homology"/>
<dbReference type="InterPro" id="IPR036291">
    <property type="entry name" value="NAD(P)-bd_dom_sf"/>
</dbReference>
<reference evidence="3" key="1">
    <citation type="submission" date="2021-12" db="EMBL/GenBank/DDBJ databases">
        <authorList>
            <person name="Cha I.-T."/>
            <person name="Lee K.-E."/>
            <person name="Park S.-J."/>
        </authorList>
    </citation>
    <scope>NUCLEOTIDE SEQUENCE</scope>
    <source>
        <strain evidence="3">YSM-43</strain>
    </source>
</reference>
<dbReference type="Proteomes" id="UP000830454">
    <property type="component" value="Chromosome"/>
</dbReference>
<dbReference type="SUPFAM" id="SSF51735">
    <property type="entry name" value="NAD(P)-binding Rossmann-fold domains"/>
    <property type="match status" value="1"/>
</dbReference>
<dbReference type="Pfam" id="PF00106">
    <property type="entry name" value="adh_short"/>
    <property type="match status" value="1"/>
</dbReference>
<reference evidence="3" key="2">
    <citation type="submission" date="2022-04" db="EMBL/GenBank/DDBJ databases">
        <title>Complete Genome Sequence of Flavobacterium sediminilitoris YSM-43, Isolated from a Tidal Sediment.</title>
        <authorList>
            <person name="Lee P.A."/>
        </authorList>
    </citation>
    <scope>NUCLEOTIDE SEQUENCE</scope>
    <source>
        <strain evidence="3">YSM-43</strain>
    </source>
</reference>
<accession>A0ABY4HKJ0</accession>
<dbReference type="PRINTS" id="PR00081">
    <property type="entry name" value="GDHRDH"/>
</dbReference>
<dbReference type="InterPro" id="IPR002347">
    <property type="entry name" value="SDR_fam"/>
</dbReference>
<dbReference type="Gene3D" id="3.40.50.720">
    <property type="entry name" value="NAD(P)-binding Rossmann-like Domain"/>
    <property type="match status" value="1"/>
</dbReference>
<evidence type="ECO:0000313" key="3">
    <source>
        <dbReference type="EMBL" id="UOX33372.1"/>
    </source>
</evidence>
<evidence type="ECO:0000256" key="1">
    <source>
        <dbReference type="ARBA" id="ARBA00006484"/>
    </source>
</evidence>
<organism evidence="3 4">
    <name type="scientific">Flavobacterium sediminilitoris</name>
    <dbReference type="NCBI Taxonomy" id="2024526"/>
    <lineage>
        <taxon>Bacteria</taxon>
        <taxon>Pseudomonadati</taxon>
        <taxon>Bacteroidota</taxon>
        <taxon>Flavobacteriia</taxon>
        <taxon>Flavobacteriales</taxon>
        <taxon>Flavobacteriaceae</taxon>
        <taxon>Flavobacterium</taxon>
    </lineage>
</organism>
<dbReference type="EMBL" id="CP090145">
    <property type="protein sequence ID" value="UOX33372.1"/>
    <property type="molecule type" value="Genomic_DNA"/>
</dbReference>
<gene>
    <name evidence="3" type="ORF">LXD69_15180</name>
</gene>
<dbReference type="PANTHER" id="PTHR44196">
    <property type="entry name" value="DEHYDROGENASE/REDUCTASE SDR FAMILY MEMBER 7B"/>
    <property type="match status" value="1"/>
</dbReference>
<protein>
    <submittedName>
        <fullName evidence="3">SDR family NAD(P)-dependent oxidoreductase</fullName>
    </submittedName>
</protein>
<comment type="similarity">
    <text evidence="1">Belongs to the short-chain dehydrogenases/reductases (SDR) family.</text>
</comment>
<keyword evidence="4" id="KW-1185">Reference proteome</keyword>
<name>A0ABY4HKJ0_9FLAO</name>
<dbReference type="RefSeq" id="WP_246916003.1">
    <property type="nucleotide sequence ID" value="NZ_CP090145.1"/>
</dbReference>
<dbReference type="CDD" id="cd05233">
    <property type="entry name" value="SDR_c"/>
    <property type="match status" value="1"/>
</dbReference>
<evidence type="ECO:0000313" key="4">
    <source>
        <dbReference type="Proteomes" id="UP000830454"/>
    </source>
</evidence>
<dbReference type="PANTHER" id="PTHR44196:SF1">
    <property type="entry name" value="DEHYDROGENASE_REDUCTASE SDR FAMILY MEMBER 7B"/>
    <property type="match status" value="1"/>
</dbReference>
<keyword evidence="2" id="KW-0560">Oxidoreductase</keyword>
<evidence type="ECO:0000256" key="2">
    <source>
        <dbReference type="ARBA" id="ARBA00023002"/>
    </source>
</evidence>
<sequence length="278" mass="31645">MKKILEYLLFPTVTINSKTLSKEVSTKTIVITGASYGIGEELSLLFSNYKVHLVLIARTKEKLEEVAKKVIQNGSKCTIITADLYQETEVEKTIQSLKELPNGIDIFISNAGKSITRSLEKSLYRYHDFTRTNALNYLAPVQLLLAITPVLEKNKGKIINVSAINVLLLPAPKWAAYQASKTAFDQWFRTNLLEWKHMGIKGKTIYLPLVRTKMILPNENYTNYPAMLPQQAAIRIANLICSTKNHTSSWWSIFPRTGSFFGRYLWENVDFIHPKNNS</sequence>